<dbReference type="InterPro" id="IPR027417">
    <property type="entry name" value="P-loop_NTPase"/>
</dbReference>
<comment type="catalytic activity">
    <reaction evidence="15">
        <text>ATP + H2O + cellular proteinSide 1 = ADP + phosphate + cellular proteinSide 2.</text>
        <dbReference type="EC" id="7.4.2.8"/>
    </reaction>
</comment>
<dbReference type="SMART" id="SM00958">
    <property type="entry name" value="SecA_PP_bind"/>
    <property type="match status" value="1"/>
</dbReference>
<dbReference type="NCBIfam" id="NF006630">
    <property type="entry name" value="PRK09200.1"/>
    <property type="match status" value="1"/>
</dbReference>
<evidence type="ECO:0000256" key="4">
    <source>
        <dbReference type="ARBA" id="ARBA00022448"/>
    </source>
</evidence>
<dbReference type="InterPro" id="IPR036670">
    <property type="entry name" value="SecA_X-link_sf"/>
</dbReference>
<dbReference type="FunFam" id="3.40.50.300:FF:000429">
    <property type="entry name" value="Preprotein translocase subunit SecA"/>
    <property type="match status" value="1"/>
</dbReference>
<evidence type="ECO:0000256" key="6">
    <source>
        <dbReference type="ARBA" id="ARBA00022490"/>
    </source>
</evidence>
<evidence type="ECO:0000256" key="2">
    <source>
        <dbReference type="ARBA" id="ARBA00004170"/>
    </source>
</evidence>
<dbReference type="Gene3D" id="3.40.50.300">
    <property type="entry name" value="P-loop containing nucleotide triphosphate hydrolases"/>
    <property type="match status" value="3"/>
</dbReference>
<keyword evidence="13 15" id="KW-0811">Translocation</keyword>
<dbReference type="GO" id="GO:0005829">
    <property type="term" value="C:cytosol"/>
    <property type="evidence" value="ECO:0007669"/>
    <property type="project" value="TreeGrafter"/>
</dbReference>
<evidence type="ECO:0000256" key="10">
    <source>
        <dbReference type="ARBA" id="ARBA00022840"/>
    </source>
</evidence>
<dbReference type="GO" id="GO:0046872">
    <property type="term" value="F:metal ion binding"/>
    <property type="evidence" value="ECO:0007669"/>
    <property type="project" value="UniProtKB-KW"/>
</dbReference>
<dbReference type="PRINTS" id="PR00906">
    <property type="entry name" value="SECA"/>
</dbReference>
<dbReference type="Gene3D" id="1.10.3060.10">
    <property type="entry name" value="Helical scaffold and wing domains of SecA"/>
    <property type="match status" value="1"/>
</dbReference>
<evidence type="ECO:0000259" key="18">
    <source>
        <dbReference type="PROSITE" id="PS51194"/>
    </source>
</evidence>
<dbReference type="Gene3D" id="3.90.1440.10">
    <property type="entry name" value="SecA, preprotein cross-linking domain"/>
    <property type="match status" value="1"/>
</dbReference>
<keyword evidence="16" id="KW-0175">Coiled coil</keyword>
<dbReference type="InterPro" id="IPR001650">
    <property type="entry name" value="Helicase_C-like"/>
</dbReference>
<dbReference type="GO" id="GO:0005524">
    <property type="term" value="F:ATP binding"/>
    <property type="evidence" value="ECO:0007669"/>
    <property type="project" value="UniProtKB-UniRule"/>
</dbReference>
<comment type="cofactor">
    <cofactor evidence="1">
        <name>Zn(2+)</name>
        <dbReference type="ChEBI" id="CHEBI:29105"/>
    </cofactor>
</comment>
<feature type="coiled-coil region" evidence="16">
    <location>
        <begin position="12"/>
        <end position="39"/>
    </location>
</feature>
<keyword evidence="4 15" id="KW-0813">Transport</keyword>
<dbReference type="InterPro" id="IPR011116">
    <property type="entry name" value="SecA_Wing/Scaffold"/>
</dbReference>
<dbReference type="InterPro" id="IPR014018">
    <property type="entry name" value="SecA_motor_DEAD"/>
</dbReference>
<dbReference type="PANTHER" id="PTHR30612:SF0">
    <property type="entry name" value="CHLOROPLAST PROTEIN-TRANSPORTING ATPASE"/>
    <property type="match status" value="1"/>
</dbReference>
<feature type="binding site" evidence="15">
    <location>
        <position position="85"/>
    </location>
    <ligand>
        <name>ATP</name>
        <dbReference type="ChEBI" id="CHEBI:30616"/>
    </ligand>
</feature>
<dbReference type="PROSITE" id="PS51194">
    <property type="entry name" value="HELICASE_CTER"/>
    <property type="match status" value="1"/>
</dbReference>
<protein>
    <recommendedName>
        <fullName evidence="15">Protein translocase subunit SecA</fullName>
        <ecNumber evidence="15">7.4.2.8</ecNumber>
    </recommendedName>
</protein>
<dbReference type="InterPro" id="IPR014001">
    <property type="entry name" value="Helicase_ATP-bd"/>
</dbReference>
<dbReference type="Pfam" id="PF21090">
    <property type="entry name" value="P-loop_SecA"/>
    <property type="match status" value="2"/>
</dbReference>
<evidence type="ECO:0000256" key="9">
    <source>
        <dbReference type="ARBA" id="ARBA00022833"/>
    </source>
</evidence>
<dbReference type="GO" id="GO:0008564">
    <property type="term" value="F:protein-exporting ATPase activity"/>
    <property type="evidence" value="ECO:0007669"/>
    <property type="project" value="UniProtKB-EC"/>
</dbReference>
<dbReference type="InterPro" id="IPR011130">
    <property type="entry name" value="SecA_preprotein_X-link_dom"/>
</dbReference>
<dbReference type="GO" id="GO:0065002">
    <property type="term" value="P:intracellular protein transmembrane transport"/>
    <property type="evidence" value="ECO:0007669"/>
    <property type="project" value="UniProtKB-UniRule"/>
</dbReference>
<dbReference type="Proteomes" id="UP000034154">
    <property type="component" value="Unassembled WGS sequence"/>
</dbReference>
<feature type="binding site" evidence="15">
    <location>
        <position position="528"/>
    </location>
    <ligand>
        <name>ATP</name>
        <dbReference type="ChEBI" id="CHEBI:30616"/>
    </ligand>
</feature>
<keyword evidence="10 15" id="KW-0067">ATP-binding</keyword>
<dbReference type="CDD" id="cd18803">
    <property type="entry name" value="SF2_C_secA"/>
    <property type="match status" value="1"/>
</dbReference>
<dbReference type="SMART" id="SM00957">
    <property type="entry name" value="SecA_DEAD"/>
    <property type="match status" value="1"/>
</dbReference>
<accession>A0A0G1JJ68</accession>
<proteinExistence type="inferred from homology"/>
<dbReference type="PANTHER" id="PTHR30612">
    <property type="entry name" value="SECA INNER MEMBRANE COMPONENT OF SEC PROTEIN SECRETION SYSTEM"/>
    <property type="match status" value="1"/>
</dbReference>
<evidence type="ECO:0000256" key="7">
    <source>
        <dbReference type="ARBA" id="ARBA00022723"/>
    </source>
</evidence>
<feature type="domain" description="SecA family profile" evidence="19">
    <location>
        <begin position="1"/>
        <end position="615"/>
    </location>
</feature>
<dbReference type="InterPro" id="IPR000185">
    <property type="entry name" value="SecA"/>
</dbReference>
<evidence type="ECO:0000256" key="16">
    <source>
        <dbReference type="SAM" id="Coils"/>
    </source>
</evidence>
<comment type="caution">
    <text evidence="20">The sequence shown here is derived from an EMBL/GenBank/DDBJ whole genome shotgun (WGS) entry which is preliminary data.</text>
</comment>
<dbReference type="CDD" id="cd17928">
    <property type="entry name" value="DEXDc_SecA"/>
    <property type="match status" value="1"/>
</dbReference>
<dbReference type="SUPFAM" id="SSF81886">
    <property type="entry name" value="Helical scaffold and wing domains of SecA"/>
    <property type="match status" value="1"/>
</dbReference>
<dbReference type="SUPFAM" id="SSF81767">
    <property type="entry name" value="Pre-protein crosslinking domain of SecA"/>
    <property type="match status" value="1"/>
</dbReference>
<dbReference type="PROSITE" id="PS51196">
    <property type="entry name" value="SECA_MOTOR_DEAD"/>
    <property type="match status" value="1"/>
</dbReference>
<dbReference type="Pfam" id="PF02810">
    <property type="entry name" value="SEC-C"/>
    <property type="match status" value="1"/>
</dbReference>
<evidence type="ECO:0000256" key="15">
    <source>
        <dbReference type="HAMAP-Rule" id="MF_01382"/>
    </source>
</evidence>
<dbReference type="InterPro" id="IPR004027">
    <property type="entry name" value="SEC_C_motif"/>
</dbReference>
<dbReference type="SUPFAM" id="SSF52540">
    <property type="entry name" value="P-loop containing nucleoside triphosphate hydrolases"/>
    <property type="match status" value="2"/>
</dbReference>
<dbReference type="GO" id="GO:0005886">
    <property type="term" value="C:plasma membrane"/>
    <property type="evidence" value="ECO:0007669"/>
    <property type="project" value="UniProtKB-SubCell"/>
</dbReference>
<keyword evidence="14 15" id="KW-0472">Membrane</keyword>
<keyword evidence="11 15" id="KW-0653">Protein transport</keyword>
<dbReference type="EC" id="7.4.2.8" evidence="15"/>
<evidence type="ECO:0000259" key="19">
    <source>
        <dbReference type="PROSITE" id="PS51196"/>
    </source>
</evidence>
<dbReference type="Pfam" id="PF07516">
    <property type="entry name" value="SecA_SW"/>
    <property type="match status" value="1"/>
</dbReference>
<dbReference type="InterPro" id="IPR044722">
    <property type="entry name" value="SecA_SF2_C"/>
</dbReference>
<evidence type="ECO:0000256" key="3">
    <source>
        <dbReference type="ARBA" id="ARBA00007650"/>
    </source>
</evidence>
<dbReference type="GO" id="GO:0017038">
    <property type="term" value="P:protein import"/>
    <property type="evidence" value="ECO:0007669"/>
    <property type="project" value="InterPro"/>
</dbReference>
<comment type="subunit">
    <text evidence="15">Monomer and homodimer. Part of the essential Sec protein translocation apparatus which comprises SecA, SecYEG and auxiliary proteins SecDF. Other proteins may also be involved.</text>
</comment>
<dbReference type="Pfam" id="PF07517">
    <property type="entry name" value="SecA_DEAD"/>
    <property type="match status" value="1"/>
</dbReference>
<dbReference type="GO" id="GO:0006605">
    <property type="term" value="P:protein targeting"/>
    <property type="evidence" value="ECO:0007669"/>
    <property type="project" value="UniProtKB-UniRule"/>
</dbReference>
<evidence type="ECO:0000256" key="13">
    <source>
        <dbReference type="ARBA" id="ARBA00023010"/>
    </source>
</evidence>
<evidence type="ECO:0000256" key="1">
    <source>
        <dbReference type="ARBA" id="ARBA00001947"/>
    </source>
</evidence>
<dbReference type="GO" id="GO:0043952">
    <property type="term" value="P:protein transport by the Sec complex"/>
    <property type="evidence" value="ECO:0007669"/>
    <property type="project" value="TreeGrafter"/>
</dbReference>
<dbReference type="InterPro" id="IPR036266">
    <property type="entry name" value="SecA_Wing/Scaffold_sf"/>
</dbReference>
<keyword evidence="12 15" id="KW-1278">Translocase</keyword>
<comment type="subcellular location">
    <subcellularLocation>
        <location evidence="15">Cell membrane</location>
        <topology evidence="15">Peripheral membrane protein</topology>
        <orientation evidence="15">Cytoplasmic side</orientation>
    </subcellularLocation>
    <subcellularLocation>
        <location evidence="15">Cytoplasm</location>
    </subcellularLocation>
    <subcellularLocation>
        <location evidence="2">Membrane</location>
        <topology evidence="2">Peripheral membrane protein</topology>
    </subcellularLocation>
    <text evidence="15">Distribution is 50-50.</text>
</comment>
<name>A0A0G1JJ68_9BACT</name>
<keyword evidence="5 15" id="KW-1003">Cell membrane</keyword>
<dbReference type="GO" id="GO:0031522">
    <property type="term" value="C:cell envelope Sec protein transport complex"/>
    <property type="evidence" value="ECO:0007669"/>
    <property type="project" value="TreeGrafter"/>
</dbReference>
<evidence type="ECO:0000256" key="11">
    <source>
        <dbReference type="ARBA" id="ARBA00022927"/>
    </source>
</evidence>
<feature type="domain" description="Helicase C-terminal" evidence="18">
    <location>
        <begin position="453"/>
        <end position="631"/>
    </location>
</feature>
<evidence type="ECO:0000256" key="8">
    <source>
        <dbReference type="ARBA" id="ARBA00022741"/>
    </source>
</evidence>
<comment type="function">
    <text evidence="15">Part of the Sec protein translocase complex. Interacts with the SecYEG preprotein conducting channel. Has a central role in coupling the hydrolysis of ATP to the transfer of proteins into and across the cell membrane, serving as an ATP-driven molecular motor driving the stepwise translocation of polypeptide chains across the membrane.</text>
</comment>
<dbReference type="PROSITE" id="PS51192">
    <property type="entry name" value="HELICASE_ATP_BIND_1"/>
    <property type="match status" value="1"/>
</dbReference>
<dbReference type="EMBL" id="LCJB01000017">
    <property type="protein sequence ID" value="KKT71405.1"/>
    <property type="molecule type" value="Genomic_DNA"/>
</dbReference>
<dbReference type="AlphaFoldDB" id="A0A0G1JJ68"/>
<dbReference type="Pfam" id="PF01043">
    <property type="entry name" value="SecA_PP_bind"/>
    <property type="match status" value="1"/>
</dbReference>
<comment type="similarity">
    <text evidence="3 15">Belongs to the SecA family.</text>
</comment>
<keyword evidence="9" id="KW-0862">Zinc</keyword>
<keyword evidence="8 15" id="KW-0547">Nucleotide-binding</keyword>
<feature type="domain" description="Helicase ATP-binding" evidence="17">
    <location>
        <begin position="87"/>
        <end position="282"/>
    </location>
</feature>
<dbReference type="InterPro" id="IPR011115">
    <property type="entry name" value="SecA_DEAD"/>
</dbReference>
<evidence type="ECO:0000259" key="17">
    <source>
        <dbReference type="PROSITE" id="PS51192"/>
    </source>
</evidence>
<reference evidence="20 21" key="1">
    <citation type="journal article" date="2015" name="Nature">
        <title>rRNA introns, odd ribosomes, and small enigmatic genomes across a large radiation of phyla.</title>
        <authorList>
            <person name="Brown C.T."/>
            <person name="Hug L.A."/>
            <person name="Thomas B.C."/>
            <person name="Sharon I."/>
            <person name="Castelle C.J."/>
            <person name="Singh A."/>
            <person name="Wilkins M.J."/>
            <person name="Williams K.H."/>
            <person name="Banfield J.F."/>
        </authorList>
    </citation>
    <scope>NUCLEOTIDE SEQUENCE [LARGE SCALE GENOMIC DNA]</scope>
</reference>
<dbReference type="PATRIC" id="fig|1619000.3.peg.332"/>
<feature type="binding site" evidence="15">
    <location>
        <begin position="103"/>
        <end position="107"/>
    </location>
    <ligand>
        <name>ATP</name>
        <dbReference type="ChEBI" id="CHEBI:30616"/>
    </ligand>
</feature>
<keyword evidence="7" id="KW-0479">Metal-binding</keyword>
<evidence type="ECO:0000256" key="5">
    <source>
        <dbReference type="ARBA" id="ARBA00022475"/>
    </source>
</evidence>
<evidence type="ECO:0000256" key="12">
    <source>
        <dbReference type="ARBA" id="ARBA00022967"/>
    </source>
</evidence>
<sequence length="924" mass="103356">MNIFNTIFGDPNEKVLNQLQKQVEAINALETSFKNLSDEALKNKSIEFKERLKNGESLDDFLPEAFAAVREVSLRVLGQRHYDVQLIGGIAMHLGHIAEMRTGEGKTLAATAPLYLNALEGRGCHLITVNDYLAKRDSVWMGQIYYALGLSVGCIQHDQAFVYDPAFKHAEGLETSEVHDKDRDATGSFRVHTDYLRPCSRREAYEADITYGTNNEFGFDFLRDNMVYTFKQMAQRPLHYAIVDEVDSILIDEARTPLIISAPAEESNDMYMRFAVAVKFLKENEDYNIDEKMRSAALTAEGIAKLEKDLGIENIYAGTGAEAHHAEQALRAHALYRLDRDYVVKDGEVIIVDEFTGRLMEGRRYSEGLHQAIEAKEGVQIQRESETLATITFQNYFRMYKKLAGMTGTAATEAEEFGKIYNLEVTVIPTNQDPHRNDLTDRVYKNETGKLMAVAREVKALQQKGQPVLLGTVSIEKNELLSQLLDREGVKHNVLNAKNHEREAEIIAQAGRAGSVTLATNMAGRGVDIVLGGNPKDPAEAAKVKELGGLIVIGTERHESRRIDNQLRGRSGRQGDPGATQFYVSMEDDLMRIFGSDRVKNMMDKLGIPDDTPIENSLVTSSIEKAQHRVEGHHFDVRKHLLEYDDVLNKHREILYGRRREVVAAFENQDPEVLKEKIIEIIEDEIEQVVMFHTGQVDNKKNGDWDPKEILEVVSTMIPLSPAARKNIEETAFGEAKEKLALASGRTQLIETVVDSAREAYKIVEDKTADPAMTDLSKSGRVRLKELERNVILRAIDRLWINHLSSMTELRTGIGLRGYGQQDPLVEYKKEAFRMFNQLLTSINQEVAYSFFKVAVHAIQVQQATLQGKTLFERAGAVIASTKPGTSAAVATSSGAPGVAQKQVGRNEPCPCGSGVKFKRCHGK</sequence>
<evidence type="ECO:0000313" key="21">
    <source>
        <dbReference type="Proteomes" id="UP000034154"/>
    </source>
</evidence>
<dbReference type="NCBIfam" id="NF009538">
    <property type="entry name" value="PRK12904.1"/>
    <property type="match status" value="1"/>
</dbReference>
<gene>
    <name evidence="15" type="primary">secA</name>
    <name evidence="20" type="ORF">UW63_C0017G0005</name>
</gene>
<dbReference type="HAMAP" id="MF_01382">
    <property type="entry name" value="SecA"/>
    <property type="match status" value="1"/>
</dbReference>
<keyword evidence="6 15" id="KW-0963">Cytoplasm</keyword>
<organism evidence="20 21">
    <name type="scientific">Candidatus Uhrbacteria bacterium GW2011_GWF2_44_350</name>
    <dbReference type="NCBI Taxonomy" id="1619000"/>
    <lineage>
        <taxon>Bacteria</taxon>
        <taxon>Candidatus Uhriibacteriota</taxon>
    </lineage>
</organism>
<evidence type="ECO:0000313" key="20">
    <source>
        <dbReference type="EMBL" id="KKT71405.1"/>
    </source>
</evidence>
<evidence type="ECO:0000256" key="14">
    <source>
        <dbReference type="ARBA" id="ARBA00023136"/>
    </source>
</evidence>